<reference evidence="2 3" key="1">
    <citation type="submission" date="2018-10" db="EMBL/GenBank/DDBJ databases">
        <title>A high-quality apple genome assembly.</title>
        <authorList>
            <person name="Hu J."/>
        </authorList>
    </citation>
    <scope>NUCLEOTIDE SEQUENCE [LARGE SCALE GENOMIC DNA]</scope>
    <source>
        <strain evidence="3">cv. HFTH1</strain>
        <tissue evidence="2">Young leaf</tissue>
    </source>
</reference>
<evidence type="ECO:0000256" key="1">
    <source>
        <dbReference type="SAM" id="MobiDB-lite"/>
    </source>
</evidence>
<feature type="compositionally biased region" description="Polar residues" evidence="1">
    <location>
        <begin position="177"/>
        <end position="186"/>
    </location>
</feature>
<accession>A0A498IB75</accession>
<dbReference type="Proteomes" id="UP000290289">
    <property type="component" value="Chromosome 13"/>
</dbReference>
<sequence>MGEPRKEIAGNSDFAGKEAHVVAKLRWRKSTACHETKPLTKMFGFIGSVSDGREGSEVRMAELVERINGGDGGRWGVVFWVSMAFEALKKNSACLGPIVEVFFDFFIDGDGDEKEKQTGDFMAPIGRAAGKSYGGEGVGERWWFGSGAHLGVALAATDRGQFGHFGGPLGLQGAPSDMTQTHEPNGNPSPPGSQ</sequence>
<evidence type="ECO:0000313" key="2">
    <source>
        <dbReference type="EMBL" id="RXH80440.1"/>
    </source>
</evidence>
<feature type="region of interest" description="Disordered" evidence="1">
    <location>
        <begin position="165"/>
        <end position="194"/>
    </location>
</feature>
<keyword evidence="3" id="KW-1185">Reference proteome</keyword>
<name>A0A498IB75_MALDO</name>
<evidence type="ECO:0000313" key="3">
    <source>
        <dbReference type="Proteomes" id="UP000290289"/>
    </source>
</evidence>
<gene>
    <name evidence="2" type="ORF">DVH24_041587</name>
</gene>
<organism evidence="2 3">
    <name type="scientific">Malus domestica</name>
    <name type="common">Apple</name>
    <name type="synonym">Pyrus malus</name>
    <dbReference type="NCBI Taxonomy" id="3750"/>
    <lineage>
        <taxon>Eukaryota</taxon>
        <taxon>Viridiplantae</taxon>
        <taxon>Streptophyta</taxon>
        <taxon>Embryophyta</taxon>
        <taxon>Tracheophyta</taxon>
        <taxon>Spermatophyta</taxon>
        <taxon>Magnoliopsida</taxon>
        <taxon>eudicotyledons</taxon>
        <taxon>Gunneridae</taxon>
        <taxon>Pentapetalae</taxon>
        <taxon>rosids</taxon>
        <taxon>fabids</taxon>
        <taxon>Rosales</taxon>
        <taxon>Rosaceae</taxon>
        <taxon>Amygdaloideae</taxon>
        <taxon>Maleae</taxon>
        <taxon>Malus</taxon>
    </lineage>
</organism>
<comment type="caution">
    <text evidence="2">The sequence shown here is derived from an EMBL/GenBank/DDBJ whole genome shotgun (WGS) entry which is preliminary data.</text>
</comment>
<protein>
    <submittedName>
        <fullName evidence="2">Uncharacterized protein</fullName>
    </submittedName>
</protein>
<dbReference type="AlphaFoldDB" id="A0A498IB75"/>
<dbReference type="EMBL" id="RDQH01000339">
    <property type="protein sequence ID" value="RXH80440.1"/>
    <property type="molecule type" value="Genomic_DNA"/>
</dbReference>
<proteinExistence type="predicted"/>